<gene>
    <name evidence="8" type="ORF">RRG08_023273</name>
</gene>
<dbReference type="Gene3D" id="2.60.40.10">
    <property type="entry name" value="Immunoglobulins"/>
    <property type="match status" value="2"/>
</dbReference>
<dbReference type="EMBL" id="JAWDGP010001414">
    <property type="protein sequence ID" value="KAK3791951.1"/>
    <property type="molecule type" value="Genomic_DNA"/>
</dbReference>
<evidence type="ECO:0000259" key="7">
    <source>
        <dbReference type="PROSITE" id="PS50835"/>
    </source>
</evidence>
<evidence type="ECO:0000256" key="4">
    <source>
        <dbReference type="ARBA" id="ARBA00023136"/>
    </source>
</evidence>
<dbReference type="PANTHER" id="PTHR12035">
    <property type="entry name" value="SIALIC ACID BINDING IMMUNOGLOBULIN-LIKE LECTIN"/>
    <property type="match status" value="1"/>
</dbReference>
<dbReference type="Proteomes" id="UP001283361">
    <property type="component" value="Unassembled WGS sequence"/>
</dbReference>
<dbReference type="GO" id="GO:0005886">
    <property type="term" value="C:plasma membrane"/>
    <property type="evidence" value="ECO:0007669"/>
    <property type="project" value="TreeGrafter"/>
</dbReference>
<evidence type="ECO:0000256" key="1">
    <source>
        <dbReference type="ARBA" id="ARBA00004167"/>
    </source>
</evidence>
<dbReference type="InterPro" id="IPR013783">
    <property type="entry name" value="Ig-like_fold"/>
</dbReference>
<evidence type="ECO:0000256" key="6">
    <source>
        <dbReference type="SAM" id="Phobius"/>
    </source>
</evidence>
<feature type="domain" description="Ig-like" evidence="7">
    <location>
        <begin position="360"/>
        <end position="444"/>
    </location>
</feature>
<dbReference type="SUPFAM" id="SSF48726">
    <property type="entry name" value="Immunoglobulin"/>
    <property type="match status" value="2"/>
</dbReference>
<keyword evidence="2 6" id="KW-0812">Transmembrane</keyword>
<comment type="subcellular location">
    <subcellularLocation>
        <location evidence="1">Membrane</location>
        <topology evidence="1">Single-pass membrane protein</topology>
    </subcellularLocation>
</comment>
<dbReference type="PROSITE" id="PS50835">
    <property type="entry name" value="IG_LIKE"/>
    <property type="match status" value="2"/>
</dbReference>
<reference evidence="8" key="1">
    <citation type="journal article" date="2023" name="G3 (Bethesda)">
        <title>A reference genome for the long-term kleptoplast-retaining sea slug Elysia crispata morphotype clarki.</title>
        <authorList>
            <person name="Eastman K.E."/>
            <person name="Pendleton A.L."/>
            <person name="Shaikh M.A."/>
            <person name="Suttiyut T."/>
            <person name="Ogas R."/>
            <person name="Tomko P."/>
            <person name="Gavelis G."/>
            <person name="Widhalm J.R."/>
            <person name="Wisecaver J.H."/>
        </authorList>
    </citation>
    <scope>NUCLEOTIDE SEQUENCE</scope>
    <source>
        <strain evidence="8">ECLA1</strain>
    </source>
</reference>
<feature type="compositionally biased region" description="Basic and acidic residues" evidence="5">
    <location>
        <begin position="7"/>
        <end position="23"/>
    </location>
</feature>
<protein>
    <recommendedName>
        <fullName evidence="7">Ig-like domain-containing protein</fullName>
    </recommendedName>
</protein>
<evidence type="ECO:0000256" key="5">
    <source>
        <dbReference type="SAM" id="MobiDB-lite"/>
    </source>
</evidence>
<dbReference type="AlphaFoldDB" id="A0AAE1ARF2"/>
<evidence type="ECO:0000313" key="8">
    <source>
        <dbReference type="EMBL" id="KAK3791951.1"/>
    </source>
</evidence>
<feature type="compositionally biased region" description="Polar residues" evidence="5">
    <location>
        <begin position="757"/>
        <end position="773"/>
    </location>
</feature>
<evidence type="ECO:0000256" key="3">
    <source>
        <dbReference type="ARBA" id="ARBA00022989"/>
    </source>
</evidence>
<dbReference type="InterPro" id="IPR007110">
    <property type="entry name" value="Ig-like_dom"/>
</dbReference>
<evidence type="ECO:0000256" key="2">
    <source>
        <dbReference type="ARBA" id="ARBA00022692"/>
    </source>
</evidence>
<keyword evidence="3 6" id="KW-1133">Transmembrane helix</keyword>
<feature type="transmembrane region" description="Helical" evidence="6">
    <location>
        <begin position="572"/>
        <end position="593"/>
    </location>
</feature>
<accession>A0AAE1ARF2</accession>
<sequence>MCFPGKVESRDEQQGRKTEDNRSVKYRPIPGFTLHLLQIIGESVADALKLAPQSLHVTSSRSMSYLRLRPVQCGKTPSLEVSSLSMSPALPVKSISRPGVGSTEKRITDPPYGTDSSAAAHLMLDKSRAGVQSCKRSGIGRNSITVCDKLEVYALPESPSCTVSEVPESGDIKSVNVSCSTSKVYPKARCRFYREKDGGNLVEITNPIYSHTETVETPVYYRSQCSVSVSVQELGEGTHSFIGYIYPGVTGGSTKVIGTLADKTVTLSFSQASHSCRPEAVQGYFLEESTTCTCSLISDGHPRGTAEWYKGGQQVGSSGTLVVSRDKSNPDSVQTYTCEAVSDLGRKAGTTLKAKFAYVPEVTFTLEPALTTFNKGDNLELKCSGQGNPDPILTLITKETTDDLTNVETTELTHTLTLDCMDTGVYVCSGQNSQGTNRTESSIGVRCSQKLSPLFNKTPQVDAVIGQMAHFGIEIYGFPEPSTLTLRNINDDTNLTPSPRHSVEYTAGVPPFGVVNVTISDVVEADLTIYTLTVDNGVGNALIYPFYMNQVDTSAHVESIVTKEDSLNISSIVIGVIAVVIFACLIVVIIFLLKKIRGLKKERLDSQYKVPLESKPQSHQNDDYLVPFEMSTITTPVSARLPPRQGQYETVDNIPATTDTTPVSASLPPRPGQYETVDNIPTTTDTTNVSTSKLPQPRHYETSDDITSATPASAKFTRGTAQYETIQDMATIPQTYNSTSRQDVDPLNVYQDLEPNHLTSGDLGSSGPYSNVPGQHEEKLRNPAINYANADMSCLKGNYQNKKVTKQAYQNVEMK</sequence>
<dbReference type="PANTHER" id="PTHR12035:SF125">
    <property type="entry name" value="SIALIC ACID-BINDING IG-LIKE LECTIN 5"/>
    <property type="match status" value="1"/>
</dbReference>
<feature type="compositionally biased region" description="Polar residues" evidence="5">
    <location>
        <begin position="654"/>
        <end position="664"/>
    </location>
</feature>
<feature type="domain" description="Ig-like" evidence="7">
    <location>
        <begin position="278"/>
        <end position="357"/>
    </location>
</feature>
<feature type="region of interest" description="Disordered" evidence="5">
    <location>
        <begin position="752"/>
        <end position="776"/>
    </location>
</feature>
<feature type="region of interest" description="Disordered" evidence="5">
    <location>
        <begin position="1"/>
        <end position="23"/>
    </location>
</feature>
<keyword evidence="4 6" id="KW-0472">Membrane</keyword>
<proteinExistence type="predicted"/>
<feature type="region of interest" description="Disordered" evidence="5">
    <location>
        <begin position="654"/>
        <end position="706"/>
    </location>
</feature>
<dbReference type="GO" id="GO:0007155">
    <property type="term" value="P:cell adhesion"/>
    <property type="evidence" value="ECO:0007669"/>
    <property type="project" value="TreeGrafter"/>
</dbReference>
<comment type="caution">
    <text evidence="8">The sequence shown here is derived from an EMBL/GenBank/DDBJ whole genome shotgun (WGS) entry which is preliminary data.</text>
</comment>
<organism evidence="8 9">
    <name type="scientific">Elysia crispata</name>
    <name type="common">lettuce slug</name>
    <dbReference type="NCBI Taxonomy" id="231223"/>
    <lineage>
        <taxon>Eukaryota</taxon>
        <taxon>Metazoa</taxon>
        <taxon>Spiralia</taxon>
        <taxon>Lophotrochozoa</taxon>
        <taxon>Mollusca</taxon>
        <taxon>Gastropoda</taxon>
        <taxon>Heterobranchia</taxon>
        <taxon>Euthyneura</taxon>
        <taxon>Panpulmonata</taxon>
        <taxon>Sacoglossa</taxon>
        <taxon>Placobranchoidea</taxon>
        <taxon>Plakobranchidae</taxon>
        <taxon>Elysia</taxon>
    </lineage>
</organism>
<dbReference type="InterPro" id="IPR036179">
    <property type="entry name" value="Ig-like_dom_sf"/>
</dbReference>
<keyword evidence="9" id="KW-1185">Reference proteome</keyword>
<dbReference type="GO" id="GO:0033691">
    <property type="term" value="F:sialic acid binding"/>
    <property type="evidence" value="ECO:0007669"/>
    <property type="project" value="TreeGrafter"/>
</dbReference>
<feature type="compositionally biased region" description="Low complexity" evidence="5">
    <location>
        <begin position="676"/>
        <end position="692"/>
    </location>
</feature>
<dbReference type="InterPro" id="IPR051036">
    <property type="entry name" value="SIGLEC"/>
</dbReference>
<name>A0AAE1ARF2_9GAST</name>
<evidence type="ECO:0000313" key="9">
    <source>
        <dbReference type="Proteomes" id="UP001283361"/>
    </source>
</evidence>